<dbReference type="PRINTS" id="PR00394">
    <property type="entry name" value="RHSPROTEIN"/>
</dbReference>
<dbReference type="Gene3D" id="2.180.10.10">
    <property type="entry name" value="RHS repeat-associated core"/>
    <property type="match status" value="1"/>
</dbReference>
<gene>
    <name evidence="2" type="ORF">IV433_20215</name>
</gene>
<evidence type="ECO:0000259" key="1">
    <source>
        <dbReference type="Pfam" id="PF13539"/>
    </source>
</evidence>
<organism evidence="2 3">
    <name type="scientific">Rahnella laticis</name>
    <dbReference type="NCBI Taxonomy" id="2787622"/>
    <lineage>
        <taxon>Bacteria</taxon>
        <taxon>Pseudomonadati</taxon>
        <taxon>Pseudomonadota</taxon>
        <taxon>Gammaproteobacteria</taxon>
        <taxon>Enterobacterales</taxon>
        <taxon>Yersiniaceae</taxon>
        <taxon>Rahnella</taxon>
    </lineage>
</organism>
<evidence type="ECO:0000313" key="3">
    <source>
        <dbReference type="Proteomes" id="UP000636811"/>
    </source>
</evidence>
<feature type="domain" description="Peptidase M15C" evidence="1">
    <location>
        <begin position="128"/>
        <end position="178"/>
    </location>
</feature>
<keyword evidence="3" id="KW-1185">Reference proteome</keyword>
<protein>
    <submittedName>
        <fullName evidence="2">M15 family metallopeptidase</fullName>
    </submittedName>
</protein>
<dbReference type="PANTHER" id="PTHR32305">
    <property type="match status" value="1"/>
</dbReference>
<comment type="caution">
    <text evidence="2">The sequence shown here is derived from an EMBL/GenBank/DDBJ whole genome shotgun (WGS) entry which is preliminary data.</text>
</comment>
<dbReference type="NCBIfam" id="TIGR03696">
    <property type="entry name" value="Rhs_assc_core"/>
    <property type="match status" value="1"/>
</dbReference>
<accession>A0ABS0EA71</accession>
<reference evidence="2 3" key="1">
    <citation type="submission" date="2020-11" db="EMBL/GenBank/DDBJ databases">
        <title>Taxonomic investigation of Rahnella strains.</title>
        <authorList>
            <person name="Lee S.D."/>
        </authorList>
    </citation>
    <scope>NUCLEOTIDE SEQUENCE [LARGE SCALE GENOMIC DNA]</scope>
    <source>
        <strain evidence="2 3">SAP-17</strain>
    </source>
</reference>
<proteinExistence type="predicted"/>
<dbReference type="InterPro" id="IPR022385">
    <property type="entry name" value="Rhs_assc_core"/>
</dbReference>
<dbReference type="Gene3D" id="3.30.1380.10">
    <property type="match status" value="1"/>
</dbReference>
<dbReference type="SUPFAM" id="SSF55166">
    <property type="entry name" value="Hedgehog/DD-peptidase"/>
    <property type="match status" value="1"/>
</dbReference>
<dbReference type="InterPro" id="IPR039561">
    <property type="entry name" value="Peptidase_M15C"/>
</dbReference>
<evidence type="ECO:0000313" key="2">
    <source>
        <dbReference type="EMBL" id="MBF7981741.1"/>
    </source>
</evidence>
<dbReference type="Proteomes" id="UP000636811">
    <property type="component" value="Unassembled WGS sequence"/>
</dbReference>
<dbReference type="InterPro" id="IPR009045">
    <property type="entry name" value="Zn_M74/Hedgehog-like"/>
</dbReference>
<name>A0ABS0EA71_9GAMM</name>
<dbReference type="RefSeq" id="WP_195815524.1">
    <property type="nucleotide sequence ID" value="NZ_JADOBI010000010.1"/>
</dbReference>
<dbReference type="Pfam" id="PF13539">
    <property type="entry name" value="Peptidase_M15_4"/>
    <property type="match status" value="1"/>
</dbReference>
<dbReference type="EMBL" id="JADOBI010000010">
    <property type="protein sequence ID" value="MBF7981741.1"/>
    <property type="molecule type" value="Genomic_DNA"/>
</dbReference>
<dbReference type="InterPro" id="IPR050708">
    <property type="entry name" value="T6SS_VgrG/RHS"/>
</dbReference>
<feature type="non-terminal residue" evidence="2">
    <location>
        <position position="1"/>
    </location>
</feature>
<dbReference type="PANTHER" id="PTHR32305:SF15">
    <property type="entry name" value="PROTEIN RHSA-RELATED"/>
    <property type="match status" value="1"/>
</dbReference>
<sequence length="203" mass="22282">NPYKLRQPIRMQGQHYDEESGLHYNRHRYYDPALGRYITQDPIGLMGGGNLYVYPLDPVKGIDPLGLTLVSANLPGLGDTYLDDSFLPAVESFISYASENGVNLHFNSAYRSPQHQAALHNDPNAITPADRSLHSCGFAVDVNYSSLPASQQQIVLAAASAAGLSWGGNFRTQDPPHFYSDPGGDRDSLIQNATQEYLRLTGQ</sequence>